<keyword evidence="9" id="KW-1185">Reference proteome</keyword>
<dbReference type="InterPro" id="IPR010158">
    <property type="entry name" value="Amidase_Cbmase"/>
</dbReference>
<dbReference type="SUPFAM" id="SSF53187">
    <property type="entry name" value="Zn-dependent exopeptidases"/>
    <property type="match status" value="1"/>
</dbReference>
<comment type="cofactor">
    <cofactor evidence="1">
        <name>Mn(2+)</name>
        <dbReference type="ChEBI" id="CHEBI:29035"/>
    </cofactor>
</comment>
<evidence type="ECO:0000256" key="4">
    <source>
        <dbReference type="ARBA" id="ARBA00022723"/>
    </source>
</evidence>
<dbReference type="Pfam" id="PF01546">
    <property type="entry name" value="Peptidase_M20"/>
    <property type="match status" value="1"/>
</dbReference>
<dbReference type="Gene3D" id="3.40.630.10">
    <property type="entry name" value="Zn peptidases"/>
    <property type="match status" value="1"/>
</dbReference>
<dbReference type="RefSeq" id="WP_343873583.1">
    <property type="nucleotide sequence ID" value="NZ_BAAAIX010000017.1"/>
</dbReference>
<dbReference type="InterPro" id="IPR002933">
    <property type="entry name" value="Peptidase_M20"/>
</dbReference>
<dbReference type="EMBL" id="JBHUFZ010000020">
    <property type="protein sequence ID" value="MFD1890476.1"/>
    <property type="molecule type" value="Genomic_DNA"/>
</dbReference>
<feature type="domain" description="Peptidase M20 dimerisation" evidence="7">
    <location>
        <begin position="227"/>
        <end position="322"/>
    </location>
</feature>
<dbReference type="InterPro" id="IPR011650">
    <property type="entry name" value="Peptidase_M20_dimer"/>
</dbReference>
<gene>
    <name evidence="8" type="ORF">ACFSCS_09840</name>
</gene>
<dbReference type="InterPro" id="IPR036264">
    <property type="entry name" value="Bact_exopeptidase_dim_dom"/>
</dbReference>
<proteinExistence type="inferred from homology"/>
<dbReference type="CDD" id="cd03884">
    <property type="entry name" value="M20_bAS"/>
    <property type="match status" value="1"/>
</dbReference>
<reference evidence="9" key="1">
    <citation type="journal article" date="2019" name="Int. J. Syst. Evol. Microbiol.">
        <title>The Global Catalogue of Microorganisms (GCM) 10K type strain sequencing project: providing services to taxonomists for standard genome sequencing and annotation.</title>
        <authorList>
            <consortium name="The Broad Institute Genomics Platform"/>
            <consortium name="The Broad Institute Genome Sequencing Center for Infectious Disease"/>
            <person name="Wu L."/>
            <person name="Ma J."/>
        </authorList>
    </citation>
    <scope>NUCLEOTIDE SEQUENCE [LARGE SCALE GENOMIC DNA]</scope>
    <source>
        <strain evidence="9">CAIM 431</strain>
    </source>
</reference>
<comment type="caution">
    <text evidence="8">The sequence shown here is derived from an EMBL/GenBank/DDBJ whole genome shotgun (WGS) entry which is preliminary data.</text>
</comment>
<dbReference type="NCBIfam" id="NF006775">
    <property type="entry name" value="PRK09290.2-5"/>
    <property type="match status" value="1"/>
</dbReference>
<sequence length="427" mass="45954">MSTTPTPIVDEAPAPTSQQAAEQIMQRCDEIAKLSCREDGIERVYLSREHMAADKMAERWMNEAGLATWLDAAGSRCGRIEGREPGLPALVLGSHLDTVPDAGRYDGILGVLLAIETARRIAPRAAELPFALEVIAFHEEEGVRFRSTLLGSRAFAGTWSEDLWPLQDADGISLEQAFRDFGLDPERVDEAARRSEELVGYLEAHIEQGPYLEAADRPLGVVSIIAGARRMEITITGEARHAGGTPYEKRHDALVGASEAVVAIEEIGRRRGVIATVGQITVEPGAVNVVPGVARFSLDLRAETDEARDGAWDEIADAMAELCSARGLELESVQMHAAHSVVCDEQLRAAITSGITSAAGDEEPMVIWSRAGHDAMAVADVCPVAMLFTRCHDGISHHPDESVLTEDVAVALDAFEAAVWAVAAQHS</sequence>
<comment type="subunit">
    <text evidence="3">Homodimer.</text>
</comment>
<evidence type="ECO:0000256" key="2">
    <source>
        <dbReference type="ARBA" id="ARBA00006153"/>
    </source>
</evidence>
<dbReference type="SUPFAM" id="SSF55031">
    <property type="entry name" value="Bacterial exopeptidase dimerisation domain"/>
    <property type="match status" value="1"/>
</dbReference>
<accession>A0ABW4RW96</accession>
<evidence type="ECO:0000256" key="1">
    <source>
        <dbReference type="ARBA" id="ARBA00001936"/>
    </source>
</evidence>
<organism evidence="8 9">
    <name type="scientific">Luteococcus peritonei</name>
    <dbReference type="NCBI Taxonomy" id="88874"/>
    <lineage>
        <taxon>Bacteria</taxon>
        <taxon>Bacillati</taxon>
        <taxon>Actinomycetota</taxon>
        <taxon>Actinomycetes</taxon>
        <taxon>Propionibacteriales</taxon>
        <taxon>Propionibacteriaceae</taxon>
        <taxon>Luteococcus</taxon>
    </lineage>
</organism>
<keyword evidence="4" id="KW-0479">Metal-binding</keyword>
<dbReference type="PANTHER" id="PTHR32494">
    <property type="entry name" value="ALLANTOATE DEIMINASE-RELATED"/>
    <property type="match status" value="1"/>
</dbReference>
<comment type="similarity">
    <text evidence="2">Belongs to the peptidase M20 family.</text>
</comment>
<keyword evidence="6" id="KW-0464">Manganese</keyword>
<dbReference type="Gene3D" id="3.30.70.360">
    <property type="match status" value="1"/>
</dbReference>
<keyword evidence="5" id="KW-0378">Hydrolase</keyword>
<dbReference type="NCBIfam" id="TIGR01879">
    <property type="entry name" value="hydantase"/>
    <property type="match status" value="1"/>
</dbReference>
<name>A0ABW4RW96_9ACTN</name>
<protein>
    <submittedName>
        <fullName evidence="8">Allantoate amidohydrolase</fullName>
    </submittedName>
</protein>
<evidence type="ECO:0000256" key="5">
    <source>
        <dbReference type="ARBA" id="ARBA00022801"/>
    </source>
</evidence>
<dbReference type="PIRSF" id="PIRSF001235">
    <property type="entry name" value="Amidase_carbamoylase"/>
    <property type="match status" value="1"/>
</dbReference>
<evidence type="ECO:0000259" key="7">
    <source>
        <dbReference type="Pfam" id="PF07687"/>
    </source>
</evidence>
<dbReference type="Proteomes" id="UP001597326">
    <property type="component" value="Unassembled WGS sequence"/>
</dbReference>
<dbReference type="Pfam" id="PF07687">
    <property type="entry name" value="M20_dimer"/>
    <property type="match status" value="1"/>
</dbReference>
<evidence type="ECO:0000256" key="6">
    <source>
        <dbReference type="ARBA" id="ARBA00023211"/>
    </source>
</evidence>
<evidence type="ECO:0000256" key="3">
    <source>
        <dbReference type="ARBA" id="ARBA00011738"/>
    </source>
</evidence>
<evidence type="ECO:0000313" key="8">
    <source>
        <dbReference type="EMBL" id="MFD1890476.1"/>
    </source>
</evidence>
<evidence type="ECO:0000313" key="9">
    <source>
        <dbReference type="Proteomes" id="UP001597326"/>
    </source>
</evidence>
<dbReference type="PANTHER" id="PTHR32494:SF19">
    <property type="entry name" value="ALLANTOATE DEIMINASE-RELATED"/>
    <property type="match status" value="1"/>
</dbReference>